<name>A0A2C9ELI6_PSEPH</name>
<keyword evidence="2 4" id="KW-0378">Hydrolase</keyword>
<dbReference type="InterPro" id="IPR039356">
    <property type="entry name" value="YfbR/HDDC2"/>
</dbReference>
<dbReference type="Pfam" id="PF13023">
    <property type="entry name" value="HD_3"/>
    <property type="match status" value="1"/>
</dbReference>
<proteinExistence type="predicted"/>
<organism evidence="4 5">
    <name type="scientific">Pseudomonas protegens (strain DSM 19095 / LMG 27888 / CFBP 6595 / CHA0)</name>
    <dbReference type="NCBI Taxonomy" id="1124983"/>
    <lineage>
        <taxon>Bacteria</taxon>
        <taxon>Pseudomonadati</taxon>
        <taxon>Pseudomonadota</taxon>
        <taxon>Gammaproteobacteria</taxon>
        <taxon>Pseudomonadales</taxon>
        <taxon>Pseudomonadaceae</taxon>
        <taxon>Pseudomonas</taxon>
    </lineage>
</organism>
<dbReference type="GO" id="GO:0002953">
    <property type="term" value="F:5'-deoxynucleotidase activity"/>
    <property type="evidence" value="ECO:0007669"/>
    <property type="project" value="InterPro"/>
</dbReference>
<evidence type="ECO:0000313" key="4">
    <source>
        <dbReference type="EMBL" id="AGL84523.1"/>
    </source>
</evidence>
<reference evidence="5" key="1">
    <citation type="journal article" date="2014" name="Genome Announc.">
        <title>Full-genome sequence of the plant growth-promoting bacterium Pseudomonas protegens CHA0.</title>
        <authorList>
            <person name="Jousset A."/>
            <person name="Schuldes J."/>
            <person name="Keel C."/>
            <person name="Maurhofer M."/>
            <person name="Daniel R."/>
            <person name="Scheu S."/>
            <person name="Thuermer A."/>
        </authorList>
    </citation>
    <scope>NUCLEOTIDE SEQUENCE [LARGE SCALE GENOMIC DNA]</scope>
    <source>
        <strain evidence="5">DSM 19095 / LMG 27888 / CFBP 6595 / CHA0</strain>
    </source>
</reference>
<dbReference type="EMBL" id="CP003190">
    <property type="protein sequence ID" value="AGL84523.1"/>
    <property type="molecule type" value="Genomic_DNA"/>
</dbReference>
<dbReference type="Gene3D" id="1.10.3210.10">
    <property type="entry name" value="Hypothetical protein af1432"/>
    <property type="match status" value="1"/>
</dbReference>
<evidence type="ECO:0000259" key="3">
    <source>
        <dbReference type="Pfam" id="PF13023"/>
    </source>
</evidence>
<dbReference type="PANTHER" id="PTHR11845">
    <property type="entry name" value="5'-DEOXYNUCLEOTIDASE HDDC2"/>
    <property type="match status" value="1"/>
</dbReference>
<feature type="domain" description="HD" evidence="3">
    <location>
        <begin position="55"/>
        <end position="212"/>
    </location>
</feature>
<dbReference type="HOGENOM" id="CLU_039453_5_0_6"/>
<accession>A0A2C9ELI6</accession>
<gene>
    <name evidence="4" type="ORF">PFLCHA0_c27520</name>
</gene>
<dbReference type="AlphaFoldDB" id="A0A2C9ELI6"/>
<sequence>MGPRIFYPWPRQHPLASLVSHRSPPFSAGCVLPTRAGLSMNSELLSGRLDFLREAEKLKDVLRSAHTSSGRQESTAEHSWRLCLMALLFEDQLGDLDLLRVLKLCIVHDLGEAIHGDIPAVAQAAHPDKSQQERDDLQLLARALDAPAREHLLELWDEYEGAASNEARAVKALDKLETLLQHTQGQNPAGFDYRFNLGYGRRYTDASPLFQALRQQIDIDTQRCLDAQAQAAVQHRLR</sequence>
<dbReference type="GO" id="GO:0046872">
    <property type="term" value="F:metal ion binding"/>
    <property type="evidence" value="ECO:0007669"/>
    <property type="project" value="UniProtKB-KW"/>
</dbReference>
<protein>
    <submittedName>
        <fullName evidence="4">Metal-dependent phosphohydrolase</fullName>
    </submittedName>
</protein>
<dbReference type="PANTHER" id="PTHR11845:SF13">
    <property type="entry name" value="5'-DEOXYNUCLEOTIDASE HDDC2"/>
    <property type="match status" value="1"/>
</dbReference>
<dbReference type="SUPFAM" id="SSF109604">
    <property type="entry name" value="HD-domain/PDEase-like"/>
    <property type="match status" value="1"/>
</dbReference>
<evidence type="ECO:0000256" key="2">
    <source>
        <dbReference type="ARBA" id="ARBA00022801"/>
    </source>
</evidence>
<dbReference type="KEGG" id="pprc:PFLCHA0_c27520"/>
<evidence type="ECO:0000313" key="5">
    <source>
        <dbReference type="Proteomes" id="UP000013940"/>
    </source>
</evidence>
<dbReference type="InterPro" id="IPR006674">
    <property type="entry name" value="HD_domain"/>
</dbReference>
<dbReference type="Proteomes" id="UP000013940">
    <property type="component" value="Chromosome"/>
</dbReference>
<dbReference type="GO" id="GO:0005737">
    <property type="term" value="C:cytoplasm"/>
    <property type="evidence" value="ECO:0007669"/>
    <property type="project" value="TreeGrafter"/>
</dbReference>
<evidence type="ECO:0000256" key="1">
    <source>
        <dbReference type="ARBA" id="ARBA00022723"/>
    </source>
</evidence>
<dbReference type="eggNOG" id="COG1896">
    <property type="taxonomic scope" value="Bacteria"/>
</dbReference>
<keyword evidence="1" id="KW-0479">Metal-binding</keyword>